<evidence type="ECO:0000256" key="5">
    <source>
        <dbReference type="PIRNR" id="PIRNR006443"/>
    </source>
</evidence>
<accession>A0A2W1K1I1</accession>
<comment type="pathway">
    <text evidence="2 5">Cofactor biosynthesis; molybdopterin biosynthesis.</text>
</comment>
<proteinExistence type="inferred from homology"/>
<dbReference type="InterPro" id="IPR012245">
    <property type="entry name" value="MoaB"/>
</dbReference>
<dbReference type="AlphaFoldDB" id="A0A2W1K1I1"/>
<dbReference type="Gene3D" id="3.40.980.10">
    <property type="entry name" value="MoaB/Mog-like domain"/>
    <property type="match status" value="1"/>
</dbReference>
<comment type="function">
    <text evidence="1 5">May be involved in the biosynthesis of molybdopterin.</text>
</comment>
<evidence type="ECO:0000259" key="6">
    <source>
        <dbReference type="SMART" id="SM00852"/>
    </source>
</evidence>
<dbReference type="InterPro" id="IPR001453">
    <property type="entry name" value="MoaB/Mog_dom"/>
</dbReference>
<comment type="caution">
    <text evidence="7">The sequence shown here is derived from an EMBL/GenBank/DDBJ whole genome shotgun (WGS) entry which is preliminary data.</text>
</comment>
<dbReference type="EMBL" id="PQWO01000003">
    <property type="protein sequence ID" value="PZD74351.1"/>
    <property type="molecule type" value="Genomic_DNA"/>
</dbReference>
<evidence type="ECO:0000313" key="7">
    <source>
        <dbReference type="EMBL" id="PZD74351.1"/>
    </source>
</evidence>
<evidence type="ECO:0000256" key="3">
    <source>
        <dbReference type="ARBA" id="ARBA00006112"/>
    </source>
</evidence>
<comment type="similarity">
    <text evidence="3 5">Belongs to the MoaB/Mog family.</text>
</comment>
<dbReference type="PANTHER" id="PTHR43232">
    <property type="entry name" value="MOLYBDENUM COFACTOR BIOSYNTHESIS PROTEIN B"/>
    <property type="match status" value="1"/>
</dbReference>
<evidence type="ECO:0000313" key="8">
    <source>
        <dbReference type="Proteomes" id="UP000248857"/>
    </source>
</evidence>
<sequence>MERHPHSDPPHDDQRAVRCGVLTISDTRTSATDTSGQFLQQALAESRHQVLVYDILPDDPVQIDGYLRQLAVADKIEAVLCSGGTGIACRDVTYDVVSRLLEKELPGFGELFRMLSYQEIGSRAIASRATAGVYQNLLIFSLPGSTSAVKLAATRLILPELRHLTRLLSS</sequence>
<evidence type="ECO:0000256" key="4">
    <source>
        <dbReference type="ARBA" id="ARBA00015262"/>
    </source>
</evidence>
<evidence type="ECO:0000256" key="2">
    <source>
        <dbReference type="ARBA" id="ARBA00005046"/>
    </source>
</evidence>
<dbReference type="CDD" id="cd00886">
    <property type="entry name" value="MogA_MoaB"/>
    <property type="match status" value="1"/>
</dbReference>
<keyword evidence="8" id="KW-1185">Reference proteome</keyword>
<dbReference type="Proteomes" id="UP000248857">
    <property type="component" value="Unassembled WGS sequence"/>
</dbReference>
<dbReference type="GO" id="GO:0006777">
    <property type="term" value="P:Mo-molybdopterin cofactor biosynthetic process"/>
    <property type="evidence" value="ECO:0007669"/>
    <property type="project" value="UniProtKB-UniRule"/>
</dbReference>
<dbReference type="GO" id="GO:0005829">
    <property type="term" value="C:cytosol"/>
    <property type="evidence" value="ECO:0007669"/>
    <property type="project" value="TreeGrafter"/>
</dbReference>
<feature type="domain" description="MoaB/Mog" evidence="6">
    <location>
        <begin position="20"/>
        <end position="164"/>
    </location>
</feature>
<dbReference type="RefSeq" id="WP_110985351.1">
    <property type="nucleotide sequence ID" value="NZ_CAWNWM010000003.1"/>
</dbReference>
<name>A0A2W1K1I1_9CYAN</name>
<dbReference type="Pfam" id="PF00994">
    <property type="entry name" value="MoCF_biosynth"/>
    <property type="match status" value="1"/>
</dbReference>
<dbReference type="OrthoDB" id="9784492at2"/>
<dbReference type="PIRSF" id="PIRSF006443">
    <property type="entry name" value="MoaB"/>
    <property type="match status" value="1"/>
</dbReference>
<evidence type="ECO:0000256" key="1">
    <source>
        <dbReference type="ARBA" id="ARBA00003487"/>
    </source>
</evidence>
<organism evidence="7 8">
    <name type="scientific">Acaryochloris thomasi RCC1774</name>
    <dbReference type="NCBI Taxonomy" id="1764569"/>
    <lineage>
        <taxon>Bacteria</taxon>
        <taxon>Bacillati</taxon>
        <taxon>Cyanobacteriota</taxon>
        <taxon>Cyanophyceae</taxon>
        <taxon>Acaryochloridales</taxon>
        <taxon>Acaryochloridaceae</taxon>
        <taxon>Acaryochloris</taxon>
        <taxon>Acaryochloris thomasi</taxon>
    </lineage>
</organism>
<dbReference type="PANTHER" id="PTHR43232:SF2">
    <property type="entry name" value="MOLYBDENUM COFACTOR BIOSYNTHESIS PROTEIN B"/>
    <property type="match status" value="1"/>
</dbReference>
<dbReference type="NCBIfam" id="TIGR00177">
    <property type="entry name" value="molyb_syn"/>
    <property type="match status" value="1"/>
</dbReference>
<dbReference type="SMART" id="SM00852">
    <property type="entry name" value="MoCF_biosynth"/>
    <property type="match status" value="1"/>
</dbReference>
<keyword evidence="5" id="KW-0501">Molybdenum cofactor biosynthesis</keyword>
<reference evidence="7 8" key="1">
    <citation type="journal article" date="2018" name="Sci. Rep.">
        <title>A novel species of the marine cyanobacterium Acaryochloris with a unique pigment content and lifestyle.</title>
        <authorList>
            <person name="Partensky F."/>
            <person name="Six C."/>
            <person name="Ratin M."/>
            <person name="Garczarek L."/>
            <person name="Vaulot D."/>
            <person name="Probert I."/>
            <person name="Calteau A."/>
            <person name="Gourvil P."/>
            <person name="Marie D."/>
            <person name="Grebert T."/>
            <person name="Bouchier C."/>
            <person name="Le Panse S."/>
            <person name="Gachenot M."/>
            <person name="Rodriguez F."/>
            <person name="Garrido J.L."/>
        </authorList>
    </citation>
    <scope>NUCLEOTIDE SEQUENCE [LARGE SCALE GENOMIC DNA]</scope>
    <source>
        <strain evidence="7 8">RCC1774</strain>
    </source>
</reference>
<dbReference type="InterPro" id="IPR036425">
    <property type="entry name" value="MoaB/Mog-like_dom_sf"/>
</dbReference>
<dbReference type="SUPFAM" id="SSF53218">
    <property type="entry name" value="Molybdenum cofactor biosynthesis proteins"/>
    <property type="match status" value="1"/>
</dbReference>
<gene>
    <name evidence="7" type="primary">moaB_1</name>
    <name evidence="7" type="ORF">C1752_01392</name>
</gene>
<dbReference type="FunFam" id="3.40.980.10:FF:000006">
    <property type="entry name" value="Molybdenum cofactor biosynthesis protein B"/>
    <property type="match status" value="1"/>
</dbReference>
<dbReference type="UniPathway" id="UPA00344"/>
<protein>
    <recommendedName>
        <fullName evidence="4 5">Molybdenum cofactor biosynthesis protein B</fullName>
    </recommendedName>
</protein>